<evidence type="ECO:0000313" key="2">
    <source>
        <dbReference type="EMBL" id="EWS75739.1"/>
    </source>
</evidence>
<organism evidence="2 3">
    <name type="scientific">Tetrahymena thermophila (strain SB210)</name>
    <dbReference type="NCBI Taxonomy" id="312017"/>
    <lineage>
        <taxon>Eukaryota</taxon>
        <taxon>Sar</taxon>
        <taxon>Alveolata</taxon>
        <taxon>Ciliophora</taxon>
        <taxon>Intramacronucleata</taxon>
        <taxon>Oligohymenophorea</taxon>
        <taxon>Hymenostomatida</taxon>
        <taxon>Tetrahymenina</taxon>
        <taxon>Tetrahymenidae</taxon>
        <taxon>Tetrahymena</taxon>
    </lineage>
</organism>
<protein>
    <submittedName>
        <fullName evidence="2">Transmembrane protein, putative</fullName>
    </submittedName>
</protein>
<dbReference type="RefSeq" id="XP_012651661.1">
    <property type="nucleotide sequence ID" value="XM_012796207.1"/>
</dbReference>
<accession>W7XL63</accession>
<evidence type="ECO:0000256" key="1">
    <source>
        <dbReference type="SAM" id="Phobius"/>
    </source>
</evidence>
<dbReference type="GeneID" id="24439654"/>
<feature type="transmembrane region" description="Helical" evidence="1">
    <location>
        <begin position="76"/>
        <end position="100"/>
    </location>
</feature>
<dbReference type="EMBL" id="GG662798">
    <property type="protein sequence ID" value="EWS75739.1"/>
    <property type="molecule type" value="Genomic_DNA"/>
</dbReference>
<gene>
    <name evidence="2" type="ORF">TTHERM_000576918</name>
</gene>
<keyword evidence="1" id="KW-0472">Membrane</keyword>
<reference evidence="3" key="1">
    <citation type="journal article" date="2006" name="PLoS Biol.">
        <title>Macronuclear genome sequence of the ciliate Tetrahymena thermophila, a model eukaryote.</title>
        <authorList>
            <person name="Eisen J.A."/>
            <person name="Coyne R.S."/>
            <person name="Wu M."/>
            <person name="Wu D."/>
            <person name="Thiagarajan M."/>
            <person name="Wortman J.R."/>
            <person name="Badger J.H."/>
            <person name="Ren Q."/>
            <person name="Amedeo P."/>
            <person name="Jones K.M."/>
            <person name="Tallon L.J."/>
            <person name="Delcher A.L."/>
            <person name="Salzberg S.L."/>
            <person name="Silva J.C."/>
            <person name="Haas B.J."/>
            <person name="Majoros W.H."/>
            <person name="Farzad M."/>
            <person name="Carlton J.M."/>
            <person name="Smith R.K. Jr."/>
            <person name="Garg J."/>
            <person name="Pearlman R.E."/>
            <person name="Karrer K.M."/>
            <person name="Sun L."/>
            <person name="Manning G."/>
            <person name="Elde N.C."/>
            <person name="Turkewitz A.P."/>
            <person name="Asai D.J."/>
            <person name="Wilkes D.E."/>
            <person name="Wang Y."/>
            <person name="Cai H."/>
            <person name="Collins K."/>
            <person name="Stewart B.A."/>
            <person name="Lee S.R."/>
            <person name="Wilamowska K."/>
            <person name="Weinberg Z."/>
            <person name="Ruzzo W.L."/>
            <person name="Wloga D."/>
            <person name="Gaertig J."/>
            <person name="Frankel J."/>
            <person name="Tsao C.-C."/>
            <person name="Gorovsky M.A."/>
            <person name="Keeling P.J."/>
            <person name="Waller R.F."/>
            <person name="Patron N.J."/>
            <person name="Cherry J.M."/>
            <person name="Stover N.A."/>
            <person name="Krieger C.J."/>
            <person name="del Toro C."/>
            <person name="Ryder H.F."/>
            <person name="Williamson S.C."/>
            <person name="Barbeau R.A."/>
            <person name="Hamilton E.P."/>
            <person name="Orias E."/>
        </authorList>
    </citation>
    <scope>NUCLEOTIDE SEQUENCE [LARGE SCALE GENOMIC DNA]</scope>
    <source>
        <strain evidence="3">SB210</strain>
    </source>
</reference>
<proteinExistence type="predicted"/>
<dbReference type="InParanoid" id="W7XL63"/>
<evidence type="ECO:0000313" key="3">
    <source>
        <dbReference type="Proteomes" id="UP000009168"/>
    </source>
</evidence>
<keyword evidence="1" id="KW-1133">Transmembrane helix</keyword>
<keyword evidence="3" id="KW-1185">Reference proteome</keyword>
<dbReference type="Proteomes" id="UP000009168">
    <property type="component" value="Unassembled WGS sequence"/>
</dbReference>
<keyword evidence="1 2" id="KW-0812">Transmembrane</keyword>
<sequence length="102" mass="12433">MLRYYYQFKNLQLVNEQDFKLIQIQVFYIQDSQVQYPTTIKCILCGNDAKQNNLIIKLYLLKYNQLNILRNMLQMLYLLFFRIPNKGVFVLIFQFCIYLIQS</sequence>
<dbReference type="KEGG" id="tet:TTHERM_000576918"/>
<name>W7XL63_TETTS</name>
<dbReference type="AlphaFoldDB" id="W7XL63"/>